<dbReference type="InterPro" id="IPR050838">
    <property type="entry name" value="Ketopantoate_reductase"/>
</dbReference>
<evidence type="ECO:0000256" key="2">
    <source>
        <dbReference type="ARBA" id="ARBA00007870"/>
    </source>
</evidence>
<evidence type="ECO:0000256" key="10">
    <source>
        <dbReference type="RuleBase" id="RU362068"/>
    </source>
</evidence>
<accession>A0A2K8KUU0</accession>
<dbReference type="GO" id="GO:0008677">
    <property type="term" value="F:2-dehydropantoate 2-reductase activity"/>
    <property type="evidence" value="ECO:0007669"/>
    <property type="project" value="UniProtKB-EC"/>
</dbReference>
<dbReference type="AlphaFoldDB" id="A0A2K8KUU0"/>
<feature type="domain" description="Ketopantoate reductase N-terminal" evidence="11">
    <location>
        <begin position="7"/>
        <end position="142"/>
    </location>
</feature>
<evidence type="ECO:0000259" key="12">
    <source>
        <dbReference type="Pfam" id="PF08546"/>
    </source>
</evidence>
<dbReference type="RefSeq" id="WP_100257357.1">
    <property type="nucleotide sequence ID" value="NZ_CP011797.1"/>
</dbReference>
<comment type="similarity">
    <text evidence="2 10">Belongs to the ketopantoate reductase family.</text>
</comment>
<name>A0A2K8KUU0_9GAMM</name>
<dbReference type="GO" id="GO:0015940">
    <property type="term" value="P:pantothenate biosynthetic process"/>
    <property type="evidence" value="ECO:0007669"/>
    <property type="project" value="UniProtKB-UniPathway"/>
</dbReference>
<protein>
    <recommendedName>
        <fullName evidence="4 10">2-dehydropantoate 2-reductase</fullName>
        <ecNumber evidence="3 10">1.1.1.169</ecNumber>
    </recommendedName>
    <alternativeName>
        <fullName evidence="8 10">Ketopantoate reductase</fullName>
    </alternativeName>
</protein>
<proteinExistence type="inferred from homology"/>
<dbReference type="NCBIfam" id="TIGR00745">
    <property type="entry name" value="apbA_panE"/>
    <property type="match status" value="1"/>
</dbReference>
<dbReference type="InterPro" id="IPR003710">
    <property type="entry name" value="ApbA"/>
</dbReference>
<dbReference type="OrthoDB" id="6530772at2"/>
<keyword evidence="14" id="KW-1185">Reference proteome</keyword>
<evidence type="ECO:0000256" key="4">
    <source>
        <dbReference type="ARBA" id="ARBA00019465"/>
    </source>
</evidence>
<dbReference type="InterPro" id="IPR013328">
    <property type="entry name" value="6PGD_dom2"/>
</dbReference>
<dbReference type="UniPathway" id="UPA00028">
    <property type="reaction ID" value="UER00004"/>
</dbReference>
<dbReference type="GO" id="GO:0005737">
    <property type="term" value="C:cytoplasm"/>
    <property type="evidence" value="ECO:0007669"/>
    <property type="project" value="TreeGrafter"/>
</dbReference>
<dbReference type="Pfam" id="PF08546">
    <property type="entry name" value="ApbA_C"/>
    <property type="match status" value="1"/>
</dbReference>
<evidence type="ECO:0000256" key="1">
    <source>
        <dbReference type="ARBA" id="ARBA00004994"/>
    </source>
</evidence>
<dbReference type="Gene3D" id="3.40.50.720">
    <property type="entry name" value="NAD(P)-binding Rossmann-like Domain"/>
    <property type="match status" value="1"/>
</dbReference>
<evidence type="ECO:0000313" key="14">
    <source>
        <dbReference type="Proteomes" id="UP000229757"/>
    </source>
</evidence>
<comment type="catalytic activity">
    <reaction evidence="9 10">
        <text>(R)-pantoate + NADP(+) = 2-dehydropantoate + NADPH + H(+)</text>
        <dbReference type="Rhea" id="RHEA:16233"/>
        <dbReference type="ChEBI" id="CHEBI:11561"/>
        <dbReference type="ChEBI" id="CHEBI:15378"/>
        <dbReference type="ChEBI" id="CHEBI:15980"/>
        <dbReference type="ChEBI" id="CHEBI:57783"/>
        <dbReference type="ChEBI" id="CHEBI:58349"/>
        <dbReference type="EC" id="1.1.1.169"/>
    </reaction>
</comment>
<dbReference type="InterPro" id="IPR013752">
    <property type="entry name" value="KPA_reductase"/>
</dbReference>
<dbReference type="Pfam" id="PF02558">
    <property type="entry name" value="ApbA"/>
    <property type="match status" value="1"/>
</dbReference>
<dbReference type="InterPro" id="IPR036291">
    <property type="entry name" value="NAD(P)-bd_dom_sf"/>
</dbReference>
<dbReference type="Proteomes" id="UP000229757">
    <property type="component" value="Chromosome"/>
</dbReference>
<evidence type="ECO:0000256" key="9">
    <source>
        <dbReference type="ARBA" id="ARBA00048793"/>
    </source>
</evidence>
<dbReference type="Gene3D" id="1.10.1040.10">
    <property type="entry name" value="N-(1-d-carboxylethyl)-l-norvaline Dehydrogenase, domain 2"/>
    <property type="match status" value="1"/>
</dbReference>
<sequence length="297" mass="32049">MPAICSLIAGPGAIGALACAQAQLYGPVWAYAHRPKLSLATECRRTPTSVPLLWQPLSAAEDTVELIWICCKAYQAQATAEVLLNRYPNAVAILLHNGMGPQQQLAKQFPGRLIWGTTTCGALKLDPYTFQQTGYGTSHLGLPPSSSARSPAAAMLARLATWHGPLNPIVTEQVEPLLWQKILINAVINPITAAHQIRNGQLLEPAFAAEIDGLCGEIGQLMQHLKLPAIANPHQLIQKVATLTAENRSSMAEDVRTGRPTEIDYITGFLLHQAHGFGLATPFLAKWHKQIAQAGKS</sequence>
<keyword evidence="5 10" id="KW-0566">Pantothenate biosynthesis</keyword>
<dbReference type="PANTHER" id="PTHR43765:SF2">
    <property type="entry name" value="2-DEHYDROPANTOATE 2-REDUCTASE"/>
    <property type="match status" value="1"/>
</dbReference>
<evidence type="ECO:0000256" key="8">
    <source>
        <dbReference type="ARBA" id="ARBA00032024"/>
    </source>
</evidence>
<evidence type="ECO:0000256" key="3">
    <source>
        <dbReference type="ARBA" id="ARBA00013014"/>
    </source>
</evidence>
<gene>
    <name evidence="13" type="ORF">REIFOR_01937</name>
</gene>
<dbReference type="SUPFAM" id="SSF48179">
    <property type="entry name" value="6-phosphogluconate dehydrogenase C-terminal domain-like"/>
    <property type="match status" value="1"/>
</dbReference>
<evidence type="ECO:0000256" key="6">
    <source>
        <dbReference type="ARBA" id="ARBA00022857"/>
    </source>
</evidence>
<keyword evidence="6 10" id="KW-0521">NADP</keyword>
<evidence type="ECO:0000256" key="5">
    <source>
        <dbReference type="ARBA" id="ARBA00022655"/>
    </source>
</evidence>
<dbReference type="InterPro" id="IPR008927">
    <property type="entry name" value="6-PGluconate_DH-like_C_sf"/>
</dbReference>
<dbReference type="GO" id="GO:0050661">
    <property type="term" value="F:NADP binding"/>
    <property type="evidence" value="ECO:0007669"/>
    <property type="project" value="TreeGrafter"/>
</dbReference>
<dbReference type="EC" id="1.1.1.169" evidence="3 10"/>
<evidence type="ECO:0000259" key="11">
    <source>
        <dbReference type="Pfam" id="PF02558"/>
    </source>
</evidence>
<comment type="function">
    <text evidence="10">Catalyzes the NADPH-dependent reduction of ketopantoate into pantoic acid.</text>
</comment>
<dbReference type="EMBL" id="CP011797">
    <property type="protein sequence ID" value="ATX77074.1"/>
    <property type="molecule type" value="Genomic_DNA"/>
</dbReference>
<reference evidence="13 14" key="1">
    <citation type="journal article" date="2017" name="Environ. Microbiol.">
        <title>Genomic and physiological analyses of 'Reinekea forsetii' reveal a versatile opportunistic lifestyle during spring algae blooms.</title>
        <authorList>
            <person name="Avci B."/>
            <person name="Hahnke R.L."/>
            <person name="Chafee M."/>
            <person name="Fischer T."/>
            <person name="Gruber-Vodicka H."/>
            <person name="Tegetmeyer H.E."/>
            <person name="Harder J."/>
            <person name="Fuchs B.M."/>
            <person name="Amann R.I."/>
            <person name="Teeling H."/>
        </authorList>
    </citation>
    <scope>NUCLEOTIDE SEQUENCE [LARGE SCALE GENOMIC DNA]</scope>
    <source>
        <strain evidence="13 14">Hel1_31_D35</strain>
    </source>
</reference>
<evidence type="ECO:0000256" key="7">
    <source>
        <dbReference type="ARBA" id="ARBA00023002"/>
    </source>
</evidence>
<keyword evidence="7 10" id="KW-0560">Oxidoreductase</keyword>
<evidence type="ECO:0000313" key="13">
    <source>
        <dbReference type="EMBL" id="ATX77074.1"/>
    </source>
</evidence>
<dbReference type="InterPro" id="IPR013332">
    <property type="entry name" value="KPR_N"/>
</dbReference>
<dbReference type="KEGG" id="rfo:REIFOR_01937"/>
<feature type="domain" description="Ketopantoate reductase C-terminal" evidence="12">
    <location>
        <begin position="175"/>
        <end position="285"/>
    </location>
</feature>
<dbReference type="SUPFAM" id="SSF51735">
    <property type="entry name" value="NAD(P)-binding Rossmann-fold domains"/>
    <property type="match status" value="1"/>
</dbReference>
<comment type="pathway">
    <text evidence="1 10">Cofactor biosynthesis; (R)-pantothenate biosynthesis; (R)-pantoate from 3-methyl-2-oxobutanoate: step 2/2.</text>
</comment>
<dbReference type="PANTHER" id="PTHR43765">
    <property type="entry name" value="2-DEHYDROPANTOATE 2-REDUCTASE-RELATED"/>
    <property type="match status" value="1"/>
</dbReference>
<organism evidence="13 14">
    <name type="scientific">Reinekea forsetii</name>
    <dbReference type="NCBI Taxonomy" id="1336806"/>
    <lineage>
        <taxon>Bacteria</taxon>
        <taxon>Pseudomonadati</taxon>
        <taxon>Pseudomonadota</taxon>
        <taxon>Gammaproteobacteria</taxon>
        <taxon>Oceanospirillales</taxon>
        <taxon>Saccharospirillaceae</taxon>
        <taxon>Reinekea</taxon>
    </lineage>
</organism>